<dbReference type="EMBL" id="CP084167">
    <property type="protein sequence ID" value="UJG43477.1"/>
    <property type="molecule type" value="Genomic_DNA"/>
</dbReference>
<proteinExistence type="predicted"/>
<dbReference type="AlphaFoldDB" id="A0A9Y1BR15"/>
<gene>
    <name evidence="1" type="ORF">K9W46_14045</name>
</gene>
<evidence type="ECO:0000313" key="1">
    <source>
        <dbReference type="EMBL" id="UJG43477.1"/>
    </source>
</evidence>
<organism evidence="1">
    <name type="scientific">Candidatus Heimdallarchaeum endolithica</name>
    <dbReference type="NCBI Taxonomy" id="2876572"/>
    <lineage>
        <taxon>Archaea</taxon>
        <taxon>Promethearchaeati</taxon>
        <taxon>Candidatus Heimdallarchaeota</taxon>
        <taxon>Candidatus Heimdallarchaeia (ex Rinke et al. 2021) (nom. nud.)</taxon>
        <taxon>Candidatus Heimdallarchaeales</taxon>
        <taxon>Candidatus Heimdallarchaeaceae</taxon>
        <taxon>Candidatus Heimdallarchaeum</taxon>
    </lineage>
</organism>
<sequence>MTNSIDLLNNGLITIQQKDLNEEDIKTKFSSSTLTAHDPIANTSDSDFSIFPRTGTPDDPYIIEGFNITTISDYGINIRYIAKYFIIHNCYVDVAYT</sequence>
<dbReference type="Proteomes" id="UP001200513">
    <property type="component" value="Chromosome"/>
</dbReference>
<reference evidence="1" key="1">
    <citation type="journal article" date="2022" name="Nat. Microbiol.">
        <title>Unique mobile elements and scalable gene flow at the prokaryote-eukaryote boundary revealed by circularized Asgard archaea genomes.</title>
        <authorList>
            <person name="Wu F."/>
            <person name="Speth D.R."/>
            <person name="Philosof A."/>
            <person name="Cremiere A."/>
            <person name="Narayanan A."/>
            <person name="Barco R.A."/>
            <person name="Connon S.A."/>
            <person name="Amend J.P."/>
            <person name="Antoshechkin I.A."/>
            <person name="Orphan V.J."/>
        </authorList>
    </citation>
    <scope>NUCLEOTIDE SEQUENCE</scope>
    <source>
        <strain evidence="1">PR6</strain>
    </source>
</reference>
<name>A0A9Y1BR15_9ARCH</name>
<protein>
    <submittedName>
        <fullName evidence="1">Uncharacterized protein</fullName>
    </submittedName>
</protein>
<accession>A0A9Y1BR15</accession>